<feature type="domain" description="Neurotransmitter-gated ion-channel ligand-binding" evidence="1">
    <location>
        <begin position="273"/>
        <end position="359"/>
    </location>
</feature>
<dbReference type="GO" id="GO:0005230">
    <property type="term" value="F:extracellular ligand-gated monoatomic ion channel activity"/>
    <property type="evidence" value="ECO:0007669"/>
    <property type="project" value="InterPro"/>
</dbReference>
<dbReference type="InterPro" id="IPR006202">
    <property type="entry name" value="Neur_chan_lig-bd"/>
</dbReference>
<name>A0A5N5SZJ1_9CRUS</name>
<sequence>MRIKSFRDQIFDTKIQTYDETDSSNLNSKSVNTNIILFGQINENLARQIRNCGSYMSVDLLKNYNLDQLLKSNYQKRALIIYINVRQVSNESYEISVESIKTILDRAMAVYKGISMFNLYPYEEQFLNETKDISQNKGKRILLDMNDEVFDYCSQSYPDCQVKNSLDSTLWGLHQMYKEDKTLDFYNPDIFERQFCFSSNEKSIDSPYKQLKELSNVLCMSPRHRIVEFVLNAPLSLEDVYKSHKELFITRIDGRKKRISAQTGLVLQDILPKDLKMYDKNRPPKYEGQPTVVYFHVTVLSVDSINEESMTYVADIFLAQSWRDHRLRLPENMTEEYRILDVEWLHNIWRPDCFFKNAKQ</sequence>
<proteinExistence type="predicted"/>
<dbReference type="Proteomes" id="UP000326759">
    <property type="component" value="Unassembled WGS sequence"/>
</dbReference>
<dbReference type="Gene3D" id="2.70.170.10">
    <property type="entry name" value="Neurotransmitter-gated ion-channel ligand-binding domain"/>
    <property type="match status" value="1"/>
</dbReference>
<dbReference type="GO" id="GO:0016020">
    <property type="term" value="C:membrane"/>
    <property type="evidence" value="ECO:0007669"/>
    <property type="project" value="InterPro"/>
</dbReference>
<dbReference type="AlphaFoldDB" id="A0A5N5SZJ1"/>
<dbReference type="Pfam" id="PF02931">
    <property type="entry name" value="Neur_chan_LBD"/>
    <property type="match status" value="1"/>
</dbReference>
<accession>A0A5N5SZJ1</accession>
<keyword evidence="2" id="KW-0675">Receptor</keyword>
<dbReference type="SUPFAM" id="SSF63712">
    <property type="entry name" value="Nicotinic receptor ligand binding domain-like"/>
    <property type="match status" value="1"/>
</dbReference>
<organism evidence="2 3">
    <name type="scientific">Armadillidium nasatum</name>
    <dbReference type="NCBI Taxonomy" id="96803"/>
    <lineage>
        <taxon>Eukaryota</taxon>
        <taxon>Metazoa</taxon>
        <taxon>Ecdysozoa</taxon>
        <taxon>Arthropoda</taxon>
        <taxon>Crustacea</taxon>
        <taxon>Multicrustacea</taxon>
        <taxon>Malacostraca</taxon>
        <taxon>Eumalacostraca</taxon>
        <taxon>Peracarida</taxon>
        <taxon>Isopoda</taxon>
        <taxon>Oniscidea</taxon>
        <taxon>Crinocheta</taxon>
        <taxon>Armadillidiidae</taxon>
        <taxon>Armadillidium</taxon>
    </lineage>
</organism>
<dbReference type="EMBL" id="SEYY01017555">
    <property type="protein sequence ID" value="KAB7499634.1"/>
    <property type="molecule type" value="Genomic_DNA"/>
</dbReference>
<reference evidence="2 3" key="1">
    <citation type="journal article" date="2019" name="PLoS Biol.">
        <title>Sex chromosomes control vertical transmission of feminizing Wolbachia symbionts in an isopod.</title>
        <authorList>
            <person name="Becking T."/>
            <person name="Chebbi M.A."/>
            <person name="Giraud I."/>
            <person name="Moumen B."/>
            <person name="Laverre T."/>
            <person name="Caubet Y."/>
            <person name="Peccoud J."/>
            <person name="Gilbert C."/>
            <person name="Cordaux R."/>
        </authorList>
    </citation>
    <scope>NUCLEOTIDE SEQUENCE [LARGE SCALE GENOMIC DNA]</scope>
    <source>
        <strain evidence="2">ANa2</strain>
        <tissue evidence="2">Whole body excluding digestive tract and cuticle</tissue>
    </source>
</reference>
<comment type="caution">
    <text evidence="2">The sequence shown here is derived from an EMBL/GenBank/DDBJ whole genome shotgun (WGS) entry which is preliminary data.</text>
</comment>
<dbReference type="InterPro" id="IPR036734">
    <property type="entry name" value="Neur_chan_lig-bd_sf"/>
</dbReference>
<feature type="non-terminal residue" evidence="2">
    <location>
        <position position="360"/>
    </location>
</feature>
<keyword evidence="3" id="KW-1185">Reference proteome</keyword>
<evidence type="ECO:0000259" key="1">
    <source>
        <dbReference type="Pfam" id="PF02931"/>
    </source>
</evidence>
<protein>
    <submittedName>
        <fullName evidence="2">Gamma-aminobutyric acid receptor subunit beta-4</fullName>
    </submittedName>
</protein>
<evidence type="ECO:0000313" key="2">
    <source>
        <dbReference type="EMBL" id="KAB7499634.1"/>
    </source>
</evidence>
<evidence type="ECO:0000313" key="3">
    <source>
        <dbReference type="Proteomes" id="UP000326759"/>
    </source>
</evidence>
<gene>
    <name evidence="2" type="primary">GABRB4_0</name>
    <name evidence="2" type="ORF">Anas_12487</name>
</gene>
<dbReference type="OrthoDB" id="6359477at2759"/>